<gene>
    <name evidence="1" type="ORF">BBD42_15325</name>
</gene>
<sequence length="69" mass="7589">MNAVLTKTHAIKPTLSQSLKLGAHLKHVRDAGLADAIGGFNEWIALCGLTRQRADRLIVLCERVNGRRL</sequence>
<organism evidence="1">
    <name type="scientific">Paenibacillus sp. BIHB 4019</name>
    <dbReference type="NCBI Taxonomy" id="1870819"/>
    <lineage>
        <taxon>Bacteria</taxon>
        <taxon>Bacillati</taxon>
        <taxon>Bacillota</taxon>
        <taxon>Bacilli</taxon>
        <taxon>Bacillales</taxon>
        <taxon>Paenibacillaceae</taxon>
        <taxon>Paenibacillus</taxon>
    </lineage>
</organism>
<proteinExistence type="predicted"/>
<dbReference type="EMBL" id="CP016808">
    <property type="protein sequence ID" value="ANY67683.1"/>
    <property type="molecule type" value="Genomic_DNA"/>
</dbReference>
<name>A0A1B2DJ05_9BACL</name>
<dbReference type="AlphaFoldDB" id="A0A1B2DJ05"/>
<accession>A0A1B2DJ05</accession>
<evidence type="ECO:0000313" key="1">
    <source>
        <dbReference type="EMBL" id="ANY67683.1"/>
    </source>
</evidence>
<reference evidence="1" key="1">
    <citation type="submission" date="2016-08" db="EMBL/GenBank/DDBJ databases">
        <title>Complete Genome Seqeunce of Paenibacillus sp. BIHB 4019 from tea rhizoplane.</title>
        <authorList>
            <person name="Thakur R."/>
            <person name="Swarnkar M.K."/>
            <person name="Gulati A."/>
        </authorList>
    </citation>
    <scope>NUCLEOTIDE SEQUENCE [LARGE SCALE GENOMIC DNA]</scope>
    <source>
        <strain evidence="1">BIHB4019</strain>
    </source>
</reference>
<protein>
    <submittedName>
        <fullName evidence="1">Uncharacterized protein</fullName>
    </submittedName>
</protein>